<evidence type="ECO:0000313" key="6">
    <source>
        <dbReference type="EMBL" id="CAA2995287.1"/>
    </source>
</evidence>
<evidence type="ECO:0000256" key="3">
    <source>
        <dbReference type="ARBA" id="ARBA00022833"/>
    </source>
</evidence>
<dbReference type="PANTHER" id="PTHR31948">
    <property type="entry name" value="ZINC-FINGER HOMEODOMAIN PROTEIN 2"/>
    <property type="match status" value="1"/>
</dbReference>
<dbReference type="Gramene" id="OE9A121321T1">
    <property type="protein sequence ID" value="OE9A121321C1"/>
    <property type="gene ID" value="OE9A121321"/>
</dbReference>
<keyword evidence="1" id="KW-0479">Metal-binding</keyword>
<dbReference type="GO" id="GO:0005634">
    <property type="term" value="C:nucleus"/>
    <property type="evidence" value="ECO:0007669"/>
    <property type="project" value="TreeGrafter"/>
</dbReference>
<dbReference type="NCBIfam" id="TIGR01566">
    <property type="entry name" value="ZF_HD_prot_N"/>
    <property type="match status" value="1"/>
</dbReference>
<dbReference type="GO" id="GO:0050793">
    <property type="term" value="P:regulation of developmental process"/>
    <property type="evidence" value="ECO:0007669"/>
    <property type="project" value="TreeGrafter"/>
</dbReference>
<dbReference type="GO" id="GO:0003700">
    <property type="term" value="F:DNA-binding transcription factor activity"/>
    <property type="evidence" value="ECO:0007669"/>
    <property type="project" value="TreeGrafter"/>
</dbReference>
<dbReference type="GO" id="GO:0000976">
    <property type="term" value="F:transcription cis-regulatory region binding"/>
    <property type="evidence" value="ECO:0007669"/>
    <property type="project" value="TreeGrafter"/>
</dbReference>
<feature type="domain" description="ZF-HD dimerization-type" evidence="5">
    <location>
        <begin position="24"/>
        <end position="73"/>
    </location>
</feature>
<dbReference type="PROSITE" id="PS51523">
    <property type="entry name" value="ZF_HD_DIMER"/>
    <property type="match status" value="1"/>
</dbReference>
<evidence type="ECO:0000256" key="2">
    <source>
        <dbReference type="ARBA" id="ARBA00022771"/>
    </source>
</evidence>
<keyword evidence="7" id="KW-1185">Reference proteome</keyword>
<evidence type="ECO:0000313" key="7">
    <source>
        <dbReference type="Proteomes" id="UP000594638"/>
    </source>
</evidence>
<dbReference type="EMBL" id="CACTIH010005495">
    <property type="protein sequence ID" value="CAA2995287.1"/>
    <property type="molecule type" value="Genomic_DNA"/>
</dbReference>
<dbReference type="InterPro" id="IPR006456">
    <property type="entry name" value="ZF_HD_homeobox_Cys/His_dimer"/>
</dbReference>
<gene>
    <name evidence="6" type="ORF">OLEA9_A121321</name>
</gene>
<accession>A0A8S0SR70</accession>
<dbReference type="GO" id="GO:0008270">
    <property type="term" value="F:zinc ion binding"/>
    <property type="evidence" value="ECO:0007669"/>
    <property type="project" value="UniProtKB-KW"/>
</dbReference>
<keyword evidence="2" id="KW-0863">Zinc-finger</keyword>
<dbReference type="Proteomes" id="UP000594638">
    <property type="component" value="Unassembled WGS sequence"/>
</dbReference>
<dbReference type="OrthoDB" id="682018at2759"/>
<dbReference type="AlphaFoldDB" id="A0A8S0SR70"/>
<sequence>MAAQPRVGRGRGRGRGIPVVLVVYTACMRNHAATLGGYALDGCGEFIPTGSAGTPGELLCAACNCHRNFHQRLVMEIPPPPPPPRRRAARAALRANPAADLPPPEPAVEMNYQLPSPASSESSSES</sequence>
<reference evidence="6 7" key="1">
    <citation type="submission" date="2019-12" db="EMBL/GenBank/DDBJ databases">
        <authorList>
            <person name="Alioto T."/>
            <person name="Alioto T."/>
            <person name="Gomez Garrido J."/>
        </authorList>
    </citation>
    <scope>NUCLEOTIDE SEQUENCE [LARGE SCALE GENOMIC DNA]</scope>
</reference>
<dbReference type="PANTHER" id="PTHR31948:SF140">
    <property type="entry name" value="ZINC-FINGER HOMEODOMAIN PROTEIN 2"/>
    <property type="match status" value="1"/>
</dbReference>
<evidence type="ECO:0000259" key="5">
    <source>
        <dbReference type="PROSITE" id="PS51523"/>
    </source>
</evidence>
<comment type="caution">
    <text evidence="6">The sequence shown here is derived from an EMBL/GenBank/DDBJ whole genome shotgun (WGS) entry which is preliminary data.</text>
</comment>
<proteinExistence type="predicted"/>
<feature type="compositionally biased region" description="Low complexity" evidence="4">
    <location>
        <begin position="90"/>
        <end position="99"/>
    </location>
</feature>
<evidence type="ECO:0000256" key="4">
    <source>
        <dbReference type="SAM" id="MobiDB-lite"/>
    </source>
</evidence>
<keyword evidence="3" id="KW-0862">Zinc</keyword>
<feature type="compositionally biased region" description="Low complexity" evidence="4">
    <location>
        <begin position="115"/>
        <end position="126"/>
    </location>
</feature>
<protein>
    <recommendedName>
        <fullName evidence="5">ZF-HD dimerization-type domain-containing protein</fullName>
    </recommendedName>
</protein>
<name>A0A8S0SR70_OLEEU</name>
<dbReference type="Pfam" id="PF04770">
    <property type="entry name" value="ZF-HD_dimer"/>
    <property type="match status" value="1"/>
</dbReference>
<organism evidence="6 7">
    <name type="scientific">Olea europaea subsp. europaea</name>
    <dbReference type="NCBI Taxonomy" id="158383"/>
    <lineage>
        <taxon>Eukaryota</taxon>
        <taxon>Viridiplantae</taxon>
        <taxon>Streptophyta</taxon>
        <taxon>Embryophyta</taxon>
        <taxon>Tracheophyta</taxon>
        <taxon>Spermatophyta</taxon>
        <taxon>Magnoliopsida</taxon>
        <taxon>eudicotyledons</taxon>
        <taxon>Gunneridae</taxon>
        <taxon>Pentapetalae</taxon>
        <taxon>asterids</taxon>
        <taxon>lamiids</taxon>
        <taxon>Lamiales</taxon>
        <taxon>Oleaceae</taxon>
        <taxon>Oleeae</taxon>
        <taxon>Olea</taxon>
    </lineage>
</organism>
<evidence type="ECO:0000256" key="1">
    <source>
        <dbReference type="ARBA" id="ARBA00022723"/>
    </source>
</evidence>
<feature type="region of interest" description="Disordered" evidence="4">
    <location>
        <begin position="77"/>
        <end position="126"/>
    </location>
</feature>